<dbReference type="EMBL" id="FR872638">
    <property type="protein sequence ID" value="CCB90771.1"/>
    <property type="molecule type" value="Genomic_DNA"/>
</dbReference>
<dbReference type="Pfam" id="PF26541">
    <property type="entry name" value="MafI2"/>
    <property type="match status" value="1"/>
</dbReference>
<evidence type="ECO:0000313" key="1">
    <source>
        <dbReference type="EMBL" id="CCB90771.1"/>
    </source>
</evidence>
<gene>
    <name evidence="1" type="ORF">WCH_BS10290</name>
</gene>
<accession>F8LBA7</accession>
<reference evidence="1" key="1">
    <citation type="submission" date="2011-05" db="EMBL/GenBank/DDBJ databases">
        <title>Unity in variety -- the pan-genome of the Chlamydiae.</title>
        <authorList>
            <person name="Collingro A."/>
            <person name="Tischler P."/>
            <person name="Weinmaier T."/>
            <person name="Penz T."/>
            <person name="Heinz E."/>
            <person name="Brunham R.C."/>
            <person name="Read T.D."/>
            <person name="Bavoil P.M."/>
            <person name="Sachse K."/>
            <person name="Kahane S."/>
            <person name="Friedman M.G."/>
            <person name="Rattei T."/>
            <person name="Myers G.S.A."/>
            <person name="Horn M."/>
        </authorList>
    </citation>
    <scope>NUCLEOTIDE SEQUENCE</scope>
    <source>
        <strain evidence="1">2032/99</strain>
    </source>
</reference>
<name>F8LBA7_9BACT</name>
<dbReference type="InterPro" id="IPR058702">
    <property type="entry name" value="MafI2-like"/>
</dbReference>
<organism evidence="1">
    <name type="scientific">Waddlia chondrophila 2032/99</name>
    <dbReference type="NCBI Taxonomy" id="765953"/>
    <lineage>
        <taxon>Bacteria</taxon>
        <taxon>Pseudomonadati</taxon>
        <taxon>Chlamydiota</taxon>
        <taxon>Chlamydiia</taxon>
        <taxon>Parachlamydiales</taxon>
        <taxon>Waddliaceae</taxon>
        <taxon>Waddlia</taxon>
    </lineage>
</organism>
<protein>
    <submittedName>
        <fullName evidence="1">Uncharacterized protein</fullName>
    </submittedName>
</protein>
<sequence length="112" mass="13188">MMNIPNPKIDSDLILYGNRACLGEIRPNMRQISIQYIEAINTIQLRIYYDKPLTQEEIDYDVSGTILTEIISDFPQELEYRDEVVMLPYPNRILDNGICIYRRYEPSPDLNE</sequence>
<proteinExistence type="predicted"/>
<dbReference type="AlphaFoldDB" id="F8LBA7"/>